<gene>
    <name evidence="1" type="ORF">BPAG_LOCUS12995</name>
</gene>
<organism evidence="3">
    <name type="scientific">Brugia pahangi</name>
    <name type="common">Filarial nematode worm</name>
    <dbReference type="NCBI Taxonomy" id="6280"/>
    <lineage>
        <taxon>Eukaryota</taxon>
        <taxon>Metazoa</taxon>
        <taxon>Ecdysozoa</taxon>
        <taxon>Nematoda</taxon>
        <taxon>Chromadorea</taxon>
        <taxon>Rhabditida</taxon>
        <taxon>Spirurina</taxon>
        <taxon>Spiruromorpha</taxon>
        <taxon>Filarioidea</taxon>
        <taxon>Onchocercidae</taxon>
        <taxon>Brugia</taxon>
    </lineage>
</organism>
<reference evidence="1 2" key="2">
    <citation type="submission" date="2018-11" db="EMBL/GenBank/DDBJ databases">
        <authorList>
            <consortium name="Pathogen Informatics"/>
        </authorList>
    </citation>
    <scope>NUCLEOTIDE SEQUENCE [LARGE SCALE GENOMIC DNA]</scope>
</reference>
<evidence type="ECO:0000313" key="1">
    <source>
        <dbReference type="EMBL" id="VDN94181.1"/>
    </source>
</evidence>
<dbReference type="AlphaFoldDB" id="A0A0N4TVY1"/>
<keyword evidence="2" id="KW-1185">Reference proteome</keyword>
<dbReference type="WBParaSite" id="BPAG_0001306701-mRNA-1">
    <property type="protein sequence ID" value="BPAG_0001306701-mRNA-1"/>
    <property type="gene ID" value="BPAG_0001306701"/>
</dbReference>
<sequence length="79" mass="8862">MISRRHAFACKQVLAAKYLWQRDGFIAGQSEICWSVFPCRCLGDIAKLGWSKVQLGLYSTSLLRSASAPGLRYGSMKNY</sequence>
<dbReference type="Proteomes" id="UP000278627">
    <property type="component" value="Unassembled WGS sequence"/>
</dbReference>
<name>A0A0N4TVY1_BRUPA</name>
<reference evidence="3" key="1">
    <citation type="submission" date="2017-02" db="UniProtKB">
        <authorList>
            <consortium name="WormBaseParasite"/>
        </authorList>
    </citation>
    <scope>IDENTIFICATION</scope>
</reference>
<evidence type="ECO:0000313" key="3">
    <source>
        <dbReference type="WBParaSite" id="BPAG_0001306701-mRNA-1"/>
    </source>
</evidence>
<accession>A0A0N4TVY1</accession>
<dbReference type="EMBL" id="UZAD01013341">
    <property type="protein sequence ID" value="VDN94181.1"/>
    <property type="molecule type" value="Genomic_DNA"/>
</dbReference>
<protein>
    <submittedName>
        <fullName evidence="1 3">Uncharacterized protein</fullName>
    </submittedName>
</protein>
<proteinExistence type="predicted"/>
<evidence type="ECO:0000313" key="2">
    <source>
        <dbReference type="Proteomes" id="UP000278627"/>
    </source>
</evidence>